<proteinExistence type="predicted"/>
<sequence>MVILRCYLLCRLDHYKVLGVDQKATQTEIKNAYYKKCKLLHPDSGANNISAEEREKMHRLFVELKEAYDILRRPADRRIYDEKLSGQYMRYGPQNQRSSASHRRHYYHGYGPPPQYEGQGRDCFISSFQNRDHHKINNSRRDWRMFWENATGYKAEHMTAEEIRLRNQRQWSTIMRYTLIGLGIVLVYNIGYLMLVFRRDRRLDSLVAKDEIAKSFLRQREFAHQRDDPKHVNIILKILRYYWCFCEILETFLMFRKIFRERYRKERYHSVTKKILS</sequence>
<evidence type="ECO:0000259" key="2">
    <source>
        <dbReference type="PROSITE" id="PS50076"/>
    </source>
</evidence>
<protein>
    <submittedName>
        <fullName evidence="5">J domain-containing protein</fullName>
    </submittedName>
</protein>
<reference evidence="3 4" key="2">
    <citation type="submission" date="2018-11" db="EMBL/GenBank/DDBJ databases">
        <authorList>
            <consortium name="Pathogen Informatics"/>
        </authorList>
    </citation>
    <scope>NUCLEOTIDE SEQUENCE [LARGE SCALE GENOMIC DNA]</scope>
</reference>
<gene>
    <name evidence="3" type="ORF">ASIM_LOCUS2689</name>
</gene>
<name>A0A0M3J5K6_ANISI</name>
<feature type="transmembrane region" description="Helical" evidence="1">
    <location>
        <begin position="174"/>
        <end position="197"/>
    </location>
</feature>
<keyword evidence="1" id="KW-0812">Transmembrane</keyword>
<evidence type="ECO:0000313" key="3">
    <source>
        <dbReference type="EMBL" id="VDK20407.1"/>
    </source>
</evidence>
<dbReference type="PRINTS" id="PR00625">
    <property type="entry name" value="JDOMAIN"/>
</dbReference>
<dbReference type="CDD" id="cd06257">
    <property type="entry name" value="DnaJ"/>
    <property type="match status" value="1"/>
</dbReference>
<dbReference type="SUPFAM" id="SSF46565">
    <property type="entry name" value="Chaperone J-domain"/>
    <property type="match status" value="1"/>
</dbReference>
<dbReference type="InterPro" id="IPR052763">
    <property type="entry name" value="DnaJ_C4"/>
</dbReference>
<dbReference type="PANTHER" id="PTHR44825:SF1">
    <property type="entry name" value="DNAJ HOMOLOG SUBFAMILY C MEMBER 4"/>
    <property type="match status" value="1"/>
</dbReference>
<evidence type="ECO:0000313" key="5">
    <source>
        <dbReference type="WBParaSite" id="ASIM_0000283701-mRNA-1"/>
    </source>
</evidence>
<keyword evidence="4" id="KW-1185">Reference proteome</keyword>
<evidence type="ECO:0000313" key="4">
    <source>
        <dbReference type="Proteomes" id="UP000267096"/>
    </source>
</evidence>
<accession>A0A0M3J5K6</accession>
<dbReference type="SMART" id="SM00271">
    <property type="entry name" value="DnaJ"/>
    <property type="match status" value="1"/>
</dbReference>
<feature type="domain" description="J" evidence="2">
    <location>
        <begin position="13"/>
        <end position="84"/>
    </location>
</feature>
<dbReference type="InterPro" id="IPR036869">
    <property type="entry name" value="J_dom_sf"/>
</dbReference>
<dbReference type="PANTHER" id="PTHR44825">
    <property type="match status" value="1"/>
</dbReference>
<dbReference type="InterPro" id="IPR001623">
    <property type="entry name" value="DnaJ_domain"/>
</dbReference>
<dbReference type="EMBL" id="UYRR01003736">
    <property type="protein sequence ID" value="VDK20407.1"/>
    <property type="molecule type" value="Genomic_DNA"/>
</dbReference>
<dbReference type="OrthoDB" id="552049at2759"/>
<dbReference type="Pfam" id="PF00226">
    <property type="entry name" value="DnaJ"/>
    <property type="match status" value="1"/>
</dbReference>
<dbReference type="WBParaSite" id="ASIM_0000283701-mRNA-1">
    <property type="protein sequence ID" value="ASIM_0000283701-mRNA-1"/>
    <property type="gene ID" value="ASIM_0000283701"/>
</dbReference>
<dbReference type="Proteomes" id="UP000267096">
    <property type="component" value="Unassembled WGS sequence"/>
</dbReference>
<dbReference type="AlphaFoldDB" id="A0A0M3J5K6"/>
<reference evidence="5" key="1">
    <citation type="submission" date="2017-02" db="UniProtKB">
        <authorList>
            <consortium name="WormBaseParasite"/>
        </authorList>
    </citation>
    <scope>IDENTIFICATION</scope>
</reference>
<evidence type="ECO:0000256" key="1">
    <source>
        <dbReference type="SAM" id="Phobius"/>
    </source>
</evidence>
<organism evidence="5">
    <name type="scientific">Anisakis simplex</name>
    <name type="common">Herring worm</name>
    <dbReference type="NCBI Taxonomy" id="6269"/>
    <lineage>
        <taxon>Eukaryota</taxon>
        <taxon>Metazoa</taxon>
        <taxon>Ecdysozoa</taxon>
        <taxon>Nematoda</taxon>
        <taxon>Chromadorea</taxon>
        <taxon>Rhabditida</taxon>
        <taxon>Spirurina</taxon>
        <taxon>Ascaridomorpha</taxon>
        <taxon>Ascaridoidea</taxon>
        <taxon>Anisakidae</taxon>
        <taxon>Anisakis</taxon>
        <taxon>Anisakis simplex complex</taxon>
    </lineage>
</organism>
<dbReference type="Gene3D" id="1.10.287.110">
    <property type="entry name" value="DnaJ domain"/>
    <property type="match status" value="1"/>
</dbReference>
<keyword evidence="1" id="KW-0472">Membrane</keyword>
<dbReference type="PROSITE" id="PS50076">
    <property type="entry name" value="DNAJ_2"/>
    <property type="match status" value="1"/>
</dbReference>
<keyword evidence="1" id="KW-1133">Transmembrane helix</keyword>